<dbReference type="EMBL" id="JAPVEB010000004">
    <property type="protein sequence ID" value="KAJ5264944.1"/>
    <property type="molecule type" value="Genomic_DNA"/>
</dbReference>
<dbReference type="Proteomes" id="UP001220256">
    <property type="component" value="Unassembled WGS sequence"/>
</dbReference>
<dbReference type="PANTHER" id="PTHR47843:SF5">
    <property type="entry name" value="BTB_POZ DOMAIN PROTEIN"/>
    <property type="match status" value="1"/>
</dbReference>
<organism evidence="1 2">
    <name type="scientific">Penicillium chrysogenum</name>
    <name type="common">Penicillium notatum</name>
    <dbReference type="NCBI Taxonomy" id="5076"/>
    <lineage>
        <taxon>Eukaryota</taxon>
        <taxon>Fungi</taxon>
        <taxon>Dikarya</taxon>
        <taxon>Ascomycota</taxon>
        <taxon>Pezizomycotina</taxon>
        <taxon>Eurotiomycetes</taxon>
        <taxon>Eurotiomycetidae</taxon>
        <taxon>Eurotiales</taxon>
        <taxon>Aspergillaceae</taxon>
        <taxon>Penicillium</taxon>
        <taxon>Penicillium chrysogenum species complex</taxon>
    </lineage>
</organism>
<keyword evidence="2" id="KW-1185">Reference proteome</keyword>
<dbReference type="Gene3D" id="3.30.710.10">
    <property type="entry name" value="Potassium Channel Kv1.1, Chain A"/>
    <property type="match status" value="1"/>
</dbReference>
<dbReference type="InterPro" id="IPR011333">
    <property type="entry name" value="SKP1/BTB/POZ_sf"/>
</dbReference>
<evidence type="ECO:0000313" key="1">
    <source>
        <dbReference type="EMBL" id="KAJ5264944.1"/>
    </source>
</evidence>
<comment type="caution">
    <text evidence="1">The sequence shown here is derived from an EMBL/GenBank/DDBJ whole genome shotgun (WGS) entry which is preliminary data.</text>
</comment>
<proteinExistence type="predicted"/>
<sequence>MTNEYQEGKAGKINLPDDDPEAINMMVQRLYGQSYKDTRPDLEDYGEGRALLNLKVYASADRYDISSLKECAKEEFKAWDWRSQGTESWVHVVEEAWKGNEFSGLHPIIEEKIAEDIDRMLRDDWIPFIDKAMKLGRFSAAFLHHIVKKKKNGIFYAVRDTNTRCQLDILDLKKKIKGYGYTRDQLGKEMRSDTYDSDESIAF</sequence>
<accession>A0ABQ8WF60</accession>
<protein>
    <submittedName>
        <fullName evidence="1">BTB/POZ domain protein</fullName>
    </submittedName>
</protein>
<name>A0ABQ8WF60_PENCH</name>
<dbReference type="PANTHER" id="PTHR47843">
    <property type="entry name" value="BTB DOMAIN-CONTAINING PROTEIN-RELATED"/>
    <property type="match status" value="1"/>
</dbReference>
<reference evidence="1 2" key="1">
    <citation type="journal article" date="2023" name="IMA Fungus">
        <title>Comparative genomic study of the Penicillium genus elucidates a diverse pangenome and 15 lateral gene transfer events.</title>
        <authorList>
            <person name="Petersen C."/>
            <person name="Sorensen T."/>
            <person name="Nielsen M.R."/>
            <person name="Sondergaard T.E."/>
            <person name="Sorensen J.L."/>
            <person name="Fitzpatrick D.A."/>
            <person name="Frisvad J.C."/>
            <person name="Nielsen K.L."/>
        </authorList>
    </citation>
    <scope>NUCLEOTIDE SEQUENCE [LARGE SCALE GENOMIC DNA]</scope>
    <source>
        <strain evidence="1 2">IBT 3361</strain>
    </source>
</reference>
<evidence type="ECO:0000313" key="2">
    <source>
        <dbReference type="Proteomes" id="UP001220256"/>
    </source>
</evidence>
<gene>
    <name evidence="1" type="ORF">N7505_007737</name>
</gene>